<accession>A0A8H5KK10</accession>
<gene>
    <name evidence="1" type="ORF">FPANT_12435</name>
</gene>
<reference evidence="1 2" key="1">
    <citation type="submission" date="2020-05" db="EMBL/GenBank/DDBJ databases">
        <title>Identification and distribution of gene clusters putatively required for synthesis of sphingolipid metabolism inhibitors in phylogenetically diverse species of the filamentous fungus Fusarium.</title>
        <authorList>
            <person name="Kim H.-S."/>
            <person name="Busman M."/>
            <person name="Brown D.W."/>
            <person name="Divon H."/>
            <person name="Uhlig S."/>
            <person name="Proctor R.H."/>
        </authorList>
    </citation>
    <scope>NUCLEOTIDE SEQUENCE [LARGE SCALE GENOMIC DNA]</scope>
    <source>
        <strain evidence="1 2">NRRL 25211</strain>
    </source>
</reference>
<dbReference type="Proteomes" id="UP000544095">
    <property type="component" value="Unassembled WGS sequence"/>
</dbReference>
<dbReference type="EMBL" id="JAAOAR010000819">
    <property type="protein sequence ID" value="KAF5573350.1"/>
    <property type="molecule type" value="Genomic_DNA"/>
</dbReference>
<name>A0A8H5KK10_9HYPO</name>
<keyword evidence="2" id="KW-1185">Reference proteome</keyword>
<proteinExistence type="predicted"/>
<evidence type="ECO:0000313" key="1">
    <source>
        <dbReference type="EMBL" id="KAF5573350.1"/>
    </source>
</evidence>
<organism evidence="1 2">
    <name type="scientific">Fusarium pseudoanthophilum</name>
    <dbReference type="NCBI Taxonomy" id="48495"/>
    <lineage>
        <taxon>Eukaryota</taxon>
        <taxon>Fungi</taxon>
        <taxon>Dikarya</taxon>
        <taxon>Ascomycota</taxon>
        <taxon>Pezizomycotina</taxon>
        <taxon>Sordariomycetes</taxon>
        <taxon>Hypocreomycetidae</taxon>
        <taxon>Hypocreales</taxon>
        <taxon>Nectriaceae</taxon>
        <taxon>Fusarium</taxon>
        <taxon>Fusarium fujikuroi species complex</taxon>
    </lineage>
</organism>
<evidence type="ECO:0000313" key="2">
    <source>
        <dbReference type="Proteomes" id="UP000544095"/>
    </source>
</evidence>
<comment type="caution">
    <text evidence="1">The sequence shown here is derived from an EMBL/GenBank/DDBJ whole genome shotgun (WGS) entry which is preliminary data.</text>
</comment>
<dbReference type="AlphaFoldDB" id="A0A8H5KK10"/>
<protein>
    <submittedName>
        <fullName evidence="1">Uncharacterized protein</fullName>
    </submittedName>
</protein>
<sequence>MKYKLLKTEVHKLQDGSLGNDKEAILEKLLALKVADMMLCAQFEDPYQAAYSPAFRCNSTKYLGVTFKVCDKGKLPHEPSFWLDDINNVAMDDAPSDIEVSVTSETEFLQQNDGGSDRLEELGHRWKRFSSTVIHNDVLWGDYTRQPCLAIMNAQAEAYFPRILHLYSHSTSIPSVSMGKAYNEAILEKLLTLDVADVQRLSKMPDFGSLCKRRMNLIWSSPKEGEKEYCSCIGNRTMEATQQHIIVWATFALKAVHDCQRMRDMFEDGVDSN</sequence>